<comment type="caution">
    <text evidence="2">The sequence shown here is derived from an EMBL/GenBank/DDBJ whole genome shotgun (WGS) entry which is preliminary data.</text>
</comment>
<keyword evidence="3" id="KW-1185">Reference proteome</keyword>
<protein>
    <submittedName>
        <fullName evidence="2">Uncharacterized protein</fullName>
    </submittedName>
</protein>
<reference evidence="2 3" key="1">
    <citation type="submission" date="2015-08" db="EMBL/GenBank/DDBJ databases">
        <title>Next Generation Sequencing and Analysis of the Genome of Puccinia sorghi L Schw, the Causal Agent of Maize Common Rust.</title>
        <authorList>
            <person name="Rochi L."/>
            <person name="Burguener G."/>
            <person name="Darino M."/>
            <person name="Turjanski A."/>
            <person name="Kreff E."/>
            <person name="Dieguez M.J."/>
            <person name="Sacco F."/>
        </authorList>
    </citation>
    <scope>NUCLEOTIDE SEQUENCE [LARGE SCALE GENOMIC DNA]</scope>
    <source>
        <strain evidence="2 3">RO10H11247</strain>
    </source>
</reference>
<organism evidence="2 3">
    <name type="scientific">Puccinia sorghi</name>
    <dbReference type="NCBI Taxonomy" id="27349"/>
    <lineage>
        <taxon>Eukaryota</taxon>
        <taxon>Fungi</taxon>
        <taxon>Dikarya</taxon>
        <taxon>Basidiomycota</taxon>
        <taxon>Pucciniomycotina</taxon>
        <taxon>Pucciniomycetes</taxon>
        <taxon>Pucciniales</taxon>
        <taxon>Pucciniaceae</taxon>
        <taxon>Puccinia</taxon>
    </lineage>
</organism>
<gene>
    <name evidence="2" type="ORF">VP01_4274g1</name>
</gene>
<keyword evidence="1" id="KW-1133">Transmembrane helix</keyword>
<dbReference type="Proteomes" id="UP000037035">
    <property type="component" value="Unassembled WGS sequence"/>
</dbReference>
<accession>A0A0L6UQA5</accession>
<evidence type="ECO:0000313" key="3">
    <source>
        <dbReference type="Proteomes" id="UP000037035"/>
    </source>
</evidence>
<feature type="transmembrane region" description="Helical" evidence="1">
    <location>
        <begin position="261"/>
        <end position="281"/>
    </location>
</feature>
<evidence type="ECO:0000256" key="1">
    <source>
        <dbReference type="SAM" id="Phobius"/>
    </source>
</evidence>
<proteinExistence type="predicted"/>
<dbReference type="EMBL" id="LAVV01009362">
    <property type="protein sequence ID" value="KNZ50719.1"/>
    <property type="molecule type" value="Genomic_DNA"/>
</dbReference>
<keyword evidence="1" id="KW-0812">Transmembrane</keyword>
<name>A0A0L6UQA5_9BASI</name>
<keyword evidence="1" id="KW-0472">Membrane</keyword>
<feature type="transmembrane region" description="Helical" evidence="1">
    <location>
        <begin position="293"/>
        <end position="319"/>
    </location>
</feature>
<sequence>MHSDSQNPLFRYRQSQTNLGAPTRSSTQNLATITCSVACATATLNFSIAPATLTCSIAPATLTCSIAPAMLTCSQSGCYNQKVIPQKPFCNFFPLLLRVWEQYFILHLQCCKMLGAGHSQEYRWIVLWDGGRGEDRLTPGTGEVKHWPIAQLHKKVTSGWHAHPVIDSTRSLEPSRNLIKLEYLCKVHSEFPFSIGLNVKYLANLIFSIGGISQGKYFFFFQLSLLLFFHLKLGLLGLEIFKARRIFRCFERPWVTEYQQVIQKLPLGVQLSLCVSLYPMVSCFEWLPQGGMLYCNILIGLDISAILIAFWLGSTLFLIRDDSAYDSRLAFPVAGSIRVWDHSILNQFSGFSTCQQQGVRYLRNNNSCFKVTSNFFEMLRSCCFEYLQGAILEG</sequence>
<evidence type="ECO:0000313" key="2">
    <source>
        <dbReference type="EMBL" id="KNZ50719.1"/>
    </source>
</evidence>
<dbReference type="VEuPathDB" id="FungiDB:VP01_4274g1"/>
<dbReference type="AlphaFoldDB" id="A0A0L6UQA5"/>
<feature type="transmembrane region" description="Helical" evidence="1">
    <location>
        <begin position="217"/>
        <end position="241"/>
    </location>
</feature>